<comment type="caution">
    <text evidence="1">The sequence shown here is derived from an EMBL/GenBank/DDBJ whole genome shotgun (WGS) entry which is preliminary data.</text>
</comment>
<dbReference type="RefSeq" id="WP_133535627.1">
    <property type="nucleotide sequence ID" value="NZ_SNYH01000003.1"/>
</dbReference>
<accession>A0A4R6TFT6</accession>
<keyword evidence="2" id="KW-1185">Reference proteome</keyword>
<dbReference type="Proteomes" id="UP000295390">
    <property type="component" value="Unassembled WGS sequence"/>
</dbReference>
<protein>
    <submittedName>
        <fullName evidence="1">Uncharacterized protein</fullName>
    </submittedName>
</protein>
<dbReference type="EMBL" id="SNYH01000003">
    <property type="protein sequence ID" value="TDQ27640.1"/>
    <property type="molecule type" value="Genomic_DNA"/>
</dbReference>
<proteinExistence type="predicted"/>
<evidence type="ECO:0000313" key="2">
    <source>
        <dbReference type="Proteomes" id="UP000295390"/>
    </source>
</evidence>
<evidence type="ECO:0000313" key="1">
    <source>
        <dbReference type="EMBL" id="TDQ27640.1"/>
    </source>
</evidence>
<dbReference type="AlphaFoldDB" id="A0A4R6TFT6"/>
<name>A0A4R6TFT6_9FLAO</name>
<gene>
    <name evidence="1" type="ORF">DFQ07_1491</name>
</gene>
<organism evidence="1 2">
    <name type="scientific">Tenacibaculum caenipelagi</name>
    <dbReference type="NCBI Taxonomy" id="1325435"/>
    <lineage>
        <taxon>Bacteria</taxon>
        <taxon>Pseudomonadati</taxon>
        <taxon>Bacteroidota</taxon>
        <taxon>Flavobacteriia</taxon>
        <taxon>Flavobacteriales</taxon>
        <taxon>Flavobacteriaceae</taxon>
        <taxon>Tenacibaculum</taxon>
    </lineage>
</organism>
<reference evidence="1 2" key="1">
    <citation type="submission" date="2019-03" db="EMBL/GenBank/DDBJ databases">
        <title>Genomic Encyclopedia of Type Strains, Phase III (KMG-III): the genomes of soil and plant-associated and newly described type strains.</title>
        <authorList>
            <person name="Whitman W."/>
        </authorList>
    </citation>
    <scope>NUCLEOTIDE SEQUENCE [LARGE SCALE GENOMIC DNA]</scope>
    <source>
        <strain evidence="1 2">CECT 8283</strain>
    </source>
</reference>
<sequence>MSNKEVYVGTYREKILREASGKTEVNTVHNNKEKLEQDFLKACKKARESIDKPKSAINNLSQNQRLIQTSKFHK</sequence>